<dbReference type="AlphaFoldDB" id="R0DSQ4"/>
<sequence length="398" mass="44920">MFQKGVRESMNRVPDLLQPILTWLTGKPLKESEKSYFFPKTADIAITPLIGILAIQILASLAEWDTPAAWPIIFALWIVLVGILRKLQVTHLHHAIHNRLFYSTALNNVYAKLIPSIIFVQNGREYKKEHLAHHNADIFTTKQDADAAFLAQLGFIPGRTRKELWQTLWITVLSPAFHALFLQARLKSILIQKKSYELALAWTMVGVHLVLAFLLGLKAYLIAVFIPMTILYHISALLQFLTEHAWDVAGSAPTDWDAYAARCWGRFCGELYPKRSGNGLIGTLRHTAQIAMWSVRMLIVHAPVRLGCLVSDLPAHDWHHLAHLAGQNSRHWPRSLYLRQAAIACGDRPGFAKRELWGISNMIEHQFRWLESAQPAPSRSAGKTPATHADQQLLVAAE</sequence>
<evidence type="ECO:0000256" key="1">
    <source>
        <dbReference type="SAM" id="MobiDB-lite"/>
    </source>
</evidence>
<feature type="region of interest" description="Disordered" evidence="1">
    <location>
        <begin position="374"/>
        <end position="398"/>
    </location>
</feature>
<reference evidence="4 5" key="1">
    <citation type="journal article" date="2013" name="Genome Announc.">
        <title>Draft Genome Sequence for Ralstonia sp. Strain OR214, a Bacterium with Potential for Bioremediation.</title>
        <authorList>
            <person name="Utturkar S.M."/>
            <person name="Bollmann A."/>
            <person name="Brzoska R.M."/>
            <person name="Klingeman D.M."/>
            <person name="Epstein S.E."/>
            <person name="Palumbo A.V."/>
            <person name="Brown S.D."/>
        </authorList>
    </citation>
    <scope>NUCLEOTIDE SEQUENCE [LARGE SCALE GENOMIC DNA]</scope>
    <source>
        <strain evidence="4 5">OR214</strain>
    </source>
</reference>
<dbReference type="Proteomes" id="UP000013280">
    <property type="component" value="Unassembled WGS sequence"/>
</dbReference>
<feature type="transmembrane region" description="Helical" evidence="2">
    <location>
        <begin position="44"/>
        <end position="62"/>
    </location>
</feature>
<proteinExistence type="predicted"/>
<dbReference type="GO" id="GO:0006629">
    <property type="term" value="P:lipid metabolic process"/>
    <property type="evidence" value="ECO:0007669"/>
    <property type="project" value="InterPro"/>
</dbReference>
<gene>
    <name evidence="4" type="ORF">OR214_03276</name>
</gene>
<feature type="transmembrane region" description="Helical" evidence="2">
    <location>
        <begin position="220"/>
        <end position="241"/>
    </location>
</feature>
<dbReference type="RefSeq" id="WP_004632257.1">
    <property type="nucleotide sequence ID" value="NZ_APMQ01000009.1"/>
</dbReference>
<organism evidence="4 5">
    <name type="scientific">Ralstonia pickettii OR214</name>
    <dbReference type="NCBI Taxonomy" id="1264675"/>
    <lineage>
        <taxon>Bacteria</taxon>
        <taxon>Pseudomonadati</taxon>
        <taxon>Pseudomonadota</taxon>
        <taxon>Betaproteobacteria</taxon>
        <taxon>Burkholderiales</taxon>
        <taxon>Burkholderiaceae</taxon>
        <taxon>Ralstonia</taxon>
    </lineage>
</organism>
<accession>R0DSQ4</accession>
<dbReference type="PATRIC" id="fig|1264675.3.peg.3204"/>
<dbReference type="Pfam" id="PF00487">
    <property type="entry name" value="FA_desaturase"/>
    <property type="match status" value="1"/>
</dbReference>
<protein>
    <recommendedName>
        <fullName evidence="3">Fatty acid desaturase domain-containing protein</fullName>
    </recommendedName>
</protein>
<evidence type="ECO:0000313" key="4">
    <source>
        <dbReference type="EMBL" id="ENZ76538.1"/>
    </source>
</evidence>
<evidence type="ECO:0000259" key="3">
    <source>
        <dbReference type="Pfam" id="PF00487"/>
    </source>
</evidence>
<name>R0DSQ4_RALPI</name>
<keyword evidence="2" id="KW-1133">Transmembrane helix</keyword>
<keyword evidence="2" id="KW-0472">Membrane</keyword>
<feature type="domain" description="Fatty acid desaturase" evidence="3">
    <location>
        <begin position="72"/>
        <end position="256"/>
    </location>
</feature>
<comment type="caution">
    <text evidence="4">The sequence shown here is derived from an EMBL/GenBank/DDBJ whole genome shotgun (WGS) entry which is preliminary data.</text>
</comment>
<feature type="transmembrane region" description="Helical" evidence="2">
    <location>
        <begin position="68"/>
        <end position="87"/>
    </location>
</feature>
<dbReference type="InterPro" id="IPR005804">
    <property type="entry name" value="FA_desaturase_dom"/>
</dbReference>
<dbReference type="EMBL" id="APMQ01000009">
    <property type="protein sequence ID" value="ENZ76538.1"/>
    <property type="molecule type" value="Genomic_DNA"/>
</dbReference>
<keyword evidence="2" id="KW-0812">Transmembrane</keyword>
<evidence type="ECO:0000256" key="2">
    <source>
        <dbReference type="SAM" id="Phobius"/>
    </source>
</evidence>
<evidence type="ECO:0000313" key="5">
    <source>
        <dbReference type="Proteomes" id="UP000013280"/>
    </source>
</evidence>